<reference evidence="1 2" key="1">
    <citation type="submission" date="2024-03" db="EMBL/GenBank/DDBJ databases">
        <title>Human intestinal bacterial collection.</title>
        <authorList>
            <person name="Pauvert C."/>
            <person name="Hitch T.C.A."/>
            <person name="Clavel T."/>
        </authorList>
    </citation>
    <scope>NUCLEOTIDE SEQUENCE [LARGE SCALE GENOMIC DNA]</scope>
    <source>
        <strain evidence="1 2">CLA-JM-H11</strain>
    </source>
</reference>
<organism evidence="1 2">
    <name type="scientific">Ruthenibacterium intestinale</name>
    <dbReference type="NCBI Taxonomy" id="3133163"/>
    <lineage>
        <taxon>Bacteria</taxon>
        <taxon>Bacillati</taxon>
        <taxon>Bacillota</taxon>
        <taxon>Clostridia</taxon>
        <taxon>Eubacteriales</taxon>
        <taxon>Oscillospiraceae</taxon>
        <taxon>Ruthenibacterium</taxon>
    </lineage>
</organism>
<gene>
    <name evidence="1" type="ORF">WMO24_15075</name>
</gene>
<protein>
    <submittedName>
        <fullName evidence="1">Uncharacterized protein</fullName>
    </submittedName>
</protein>
<accession>A0ABV1GJB3</accession>
<keyword evidence="2" id="KW-1185">Reference proteome</keyword>
<proteinExistence type="predicted"/>
<dbReference type="Proteomes" id="UP001477672">
    <property type="component" value="Unassembled WGS sequence"/>
</dbReference>
<dbReference type="RefSeq" id="WP_349217209.1">
    <property type="nucleotide sequence ID" value="NZ_JBBMFA010000114.1"/>
</dbReference>
<dbReference type="EMBL" id="JBBMFA010000114">
    <property type="protein sequence ID" value="MEQ2521738.1"/>
    <property type="molecule type" value="Genomic_DNA"/>
</dbReference>
<sequence>MKIDTLTQEIRQAGCAGFCYEQTGRPRFRDRVTFYRDGRVLFERFCYGEAAGKACSMWAAAVDEQGRILWDYDSCSYTGKSEAPVQITGAGRGGLVLDGKPALWERVETLKTDKEHGYGALKILWLRLRGM</sequence>
<comment type="caution">
    <text evidence="1">The sequence shown here is derived from an EMBL/GenBank/DDBJ whole genome shotgun (WGS) entry which is preliminary data.</text>
</comment>
<evidence type="ECO:0000313" key="2">
    <source>
        <dbReference type="Proteomes" id="UP001477672"/>
    </source>
</evidence>
<evidence type="ECO:0000313" key="1">
    <source>
        <dbReference type="EMBL" id="MEQ2521738.1"/>
    </source>
</evidence>
<name>A0ABV1GJB3_9FIRM</name>